<evidence type="ECO:0000256" key="2">
    <source>
        <dbReference type="SAM" id="Phobius"/>
    </source>
</evidence>
<evidence type="ECO:0000313" key="5">
    <source>
        <dbReference type="Proteomes" id="UP000070675"/>
    </source>
</evidence>
<dbReference type="GO" id="GO:0070004">
    <property type="term" value="F:cysteine-type exopeptidase activity"/>
    <property type="evidence" value="ECO:0007669"/>
    <property type="project" value="InterPro"/>
</dbReference>
<evidence type="ECO:0000313" key="4">
    <source>
        <dbReference type="EMBL" id="KXB34412.1"/>
    </source>
</evidence>
<reference evidence="5" key="1">
    <citation type="submission" date="2016-01" db="EMBL/GenBank/DDBJ databases">
        <authorList>
            <person name="Mitreva M."/>
            <person name="Pepin K.H."/>
            <person name="Mihindukulasuriya K.A."/>
            <person name="Fulton R."/>
            <person name="Fronick C."/>
            <person name="O'Laughlin M."/>
            <person name="Miner T."/>
            <person name="Herter B."/>
            <person name="Rosa B.A."/>
            <person name="Cordes M."/>
            <person name="Tomlinson C."/>
            <person name="Wollam A."/>
            <person name="Palsikar V.B."/>
            <person name="Mardis E.R."/>
            <person name="Wilson R.K."/>
        </authorList>
    </citation>
    <scope>NUCLEOTIDE SEQUENCE [LARGE SCALE GENOMIC DNA]</scope>
    <source>
        <strain evidence="5">DNF00019</strain>
    </source>
</reference>
<name>A0A133XTX0_9ACTN</name>
<organism evidence="4 5">
    <name type="scientific">Atopobium deltae</name>
    <dbReference type="NCBI Taxonomy" id="1393034"/>
    <lineage>
        <taxon>Bacteria</taxon>
        <taxon>Bacillati</taxon>
        <taxon>Actinomycetota</taxon>
        <taxon>Coriobacteriia</taxon>
        <taxon>Coriobacteriales</taxon>
        <taxon>Atopobiaceae</taxon>
        <taxon>Atopobium</taxon>
    </lineage>
</organism>
<feature type="chain" id="PRO_5007459750" evidence="3">
    <location>
        <begin position="35"/>
        <end position="721"/>
    </location>
</feature>
<dbReference type="AlphaFoldDB" id="A0A133XTX0"/>
<dbReference type="GO" id="GO:0006508">
    <property type="term" value="P:proteolysis"/>
    <property type="evidence" value="ECO:0007669"/>
    <property type="project" value="InterPro"/>
</dbReference>
<feature type="region of interest" description="Disordered" evidence="1">
    <location>
        <begin position="662"/>
        <end position="687"/>
    </location>
</feature>
<dbReference type="Pfam" id="PF03577">
    <property type="entry name" value="Peptidase_C69"/>
    <property type="match status" value="1"/>
</dbReference>
<dbReference type="PANTHER" id="PTHR12994">
    <property type="entry name" value="SECERNIN"/>
    <property type="match status" value="1"/>
</dbReference>
<keyword evidence="2" id="KW-0472">Membrane</keyword>
<dbReference type="OrthoDB" id="9764088at2"/>
<keyword evidence="2" id="KW-1133">Transmembrane helix</keyword>
<feature type="compositionally biased region" description="Basic and acidic residues" evidence="1">
    <location>
        <begin position="662"/>
        <end position="680"/>
    </location>
</feature>
<keyword evidence="5" id="KW-1185">Reference proteome</keyword>
<evidence type="ECO:0000256" key="3">
    <source>
        <dbReference type="SAM" id="SignalP"/>
    </source>
</evidence>
<dbReference type="PATRIC" id="fig|1393034.3.peg.821"/>
<protein>
    <submittedName>
        <fullName evidence="4">LPXTG-motif protein cell wall anchor domain protein</fullName>
    </submittedName>
</protein>
<dbReference type="PANTHER" id="PTHR12994:SF17">
    <property type="entry name" value="LD30995P"/>
    <property type="match status" value="1"/>
</dbReference>
<dbReference type="GO" id="GO:0016805">
    <property type="term" value="F:dipeptidase activity"/>
    <property type="evidence" value="ECO:0007669"/>
    <property type="project" value="InterPro"/>
</dbReference>
<evidence type="ECO:0000256" key="1">
    <source>
        <dbReference type="SAM" id="MobiDB-lite"/>
    </source>
</evidence>
<dbReference type="InterPro" id="IPR005322">
    <property type="entry name" value="Peptidase_C69"/>
</dbReference>
<feature type="transmembrane region" description="Helical" evidence="2">
    <location>
        <begin position="693"/>
        <end position="713"/>
    </location>
</feature>
<sequence length="721" mass="78115">MNTPKRTRGLLKIVGKAVALGTALLMAVPLDALACTQIWVGPKLTDTGDVYVGRSEDYAPRHPKAFGVQEPRENPTFSSDESNFKWTYTGKTYRYTYVRDLPSGWDNRTDAYPEAGTNEHGVSCSATLTTDQNEKIDAADPTGNANSNDPSGIGEYTIPDIVLGCSKTAREGVKLLGSIIEKHGAYDNNQVIIADAKETWLFSMVSGHQWTAVNLTKVAADKVSVNPNIGRLKFKVNIDDENECLHSANLVKTAEDAGSKVTFDDGTFDIASSYGLENPGASQWTRYAQGRAYFGKPLQAGEFTYTNGKGVTAVTDPQLFFTPGKTGITLFEAQRATCTRGEGLPGIDANQNPVYAIGNNRTVEAHMFQIRKGLSSDIATIQWQNLSRGEFGVFVPSYSALLTKVDTKLFPTNGQWSEKPVGNSERNDSVDAAMDASLDDGSLDYTIMNINTLAYNKRKAIAKPVRQYLDALQKQVIEQHKAIDAKMKTTDAAKRSELANAAHAAISQQVYEKAYKLLGEMRTWLLALREGKVAPGSFVASDFNATKNDLKEPLRYSAGVAEQLNAPDIHSFDSVSEVKAGEKIQATALAQVIDSDAKSAKKITYTWYAAEGDVKVAEGSNAKFDAPAKPGTYKYYVVATNTVNGKTTRKDFNVTVKAADAKPGKTDVKPGKTTKPDSGKSSKKTMPKTGDSFNVAAVCAAGMLGVAATLYAYERKQRAGR</sequence>
<dbReference type="STRING" id="1393034.HMPREF3192_00851"/>
<accession>A0A133XTX0</accession>
<keyword evidence="3" id="KW-0732">Signal</keyword>
<feature type="signal peptide" evidence="3">
    <location>
        <begin position="1"/>
        <end position="34"/>
    </location>
</feature>
<dbReference type="Proteomes" id="UP000070675">
    <property type="component" value="Unassembled WGS sequence"/>
</dbReference>
<dbReference type="Gene3D" id="3.60.60.10">
    <property type="entry name" value="Penicillin V Acylase, Chain A"/>
    <property type="match status" value="1"/>
</dbReference>
<proteinExistence type="predicted"/>
<keyword evidence="2" id="KW-0812">Transmembrane</keyword>
<comment type="caution">
    <text evidence="4">The sequence shown here is derived from an EMBL/GenBank/DDBJ whole genome shotgun (WGS) entry which is preliminary data.</text>
</comment>
<dbReference type="EMBL" id="LSCR01000015">
    <property type="protein sequence ID" value="KXB34412.1"/>
    <property type="molecule type" value="Genomic_DNA"/>
</dbReference>
<dbReference type="RefSeq" id="WP_066305489.1">
    <property type="nucleotide sequence ID" value="NZ_KQ959495.1"/>
</dbReference>
<gene>
    <name evidence="4" type="ORF">HMPREF3192_00851</name>
</gene>